<reference evidence="3" key="1">
    <citation type="journal article" date="2019" name="Int. J. Syst. Evol. Microbiol.">
        <title>The Global Catalogue of Microorganisms (GCM) 10K type strain sequencing project: providing services to taxonomists for standard genome sequencing and annotation.</title>
        <authorList>
            <consortium name="The Broad Institute Genomics Platform"/>
            <consortium name="The Broad Institute Genome Sequencing Center for Infectious Disease"/>
            <person name="Wu L."/>
            <person name="Ma J."/>
        </authorList>
    </citation>
    <scope>NUCLEOTIDE SEQUENCE [LARGE SCALE GENOMIC DNA]</scope>
    <source>
        <strain evidence="3">NCAIM B.02333</strain>
    </source>
</reference>
<organism evidence="2 3">
    <name type="scientific">Aquipuribacter hungaricus</name>
    <dbReference type="NCBI Taxonomy" id="545624"/>
    <lineage>
        <taxon>Bacteria</taxon>
        <taxon>Bacillati</taxon>
        <taxon>Actinomycetota</taxon>
        <taxon>Actinomycetes</taxon>
        <taxon>Micrococcales</taxon>
        <taxon>Intrasporangiaceae</taxon>
        <taxon>Aquipuribacter</taxon>
    </lineage>
</organism>
<accession>A0ABV7WI44</accession>
<feature type="region of interest" description="Disordered" evidence="1">
    <location>
        <begin position="51"/>
        <end position="74"/>
    </location>
</feature>
<sequence length="323" mass="36192">MHRLNHPKDERLLGDLLAETQPDGATRRAQRPARVDLHELVQELMPAGLQWPADGAGDEGRHGSVDSLSLPTGRPRRLHGQLLVGQSGVRSDIRQQQRVVVRRQLNDVEERPLYFFMNLPKRSTRGLLLVERHGHLGVQQAFWNDVLIRAFRNRHTDLALKLEHFYPANIIEEYESRQGRINSAVVVAALRRSRAMDDLESVGPDVEEVGTLQIGVKRRWRDLTHAWGRELLGLTGGDAVTYVLPDGPEARLVEQMQAEEVRVGVTLDDGEHRTVILGQDYAPRAGYTLPDVALDAAGYPALDAMLEQALTLEPTLLRNLVVA</sequence>
<dbReference type="RefSeq" id="WP_340291720.1">
    <property type="nucleotide sequence ID" value="NZ_JBBEOI010000047.1"/>
</dbReference>
<gene>
    <name evidence="2" type="ORF">ACFOLH_14435</name>
</gene>
<evidence type="ECO:0000256" key="1">
    <source>
        <dbReference type="SAM" id="MobiDB-lite"/>
    </source>
</evidence>
<keyword evidence="3" id="KW-1185">Reference proteome</keyword>
<protein>
    <submittedName>
        <fullName evidence="2">Uncharacterized protein</fullName>
    </submittedName>
</protein>
<name>A0ABV7WI44_9MICO</name>
<dbReference type="EMBL" id="JBHRWW010000010">
    <property type="protein sequence ID" value="MFC3689546.1"/>
    <property type="molecule type" value="Genomic_DNA"/>
</dbReference>
<dbReference type="Proteomes" id="UP001595685">
    <property type="component" value="Unassembled WGS sequence"/>
</dbReference>
<comment type="caution">
    <text evidence="2">The sequence shown here is derived from an EMBL/GenBank/DDBJ whole genome shotgun (WGS) entry which is preliminary data.</text>
</comment>
<evidence type="ECO:0000313" key="2">
    <source>
        <dbReference type="EMBL" id="MFC3689546.1"/>
    </source>
</evidence>
<proteinExistence type="predicted"/>
<evidence type="ECO:0000313" key="3">
    <source>
        <dbReference type="Proteomes" id="UP001595685"/>
    </source>
</evidence>